<keyword evidence="2" id="KW-0614">Plasmid</keyword>
<keyword evidence="1" id="KW-0812">Transmembrane</keyword>
<name>A0ABX7BHG1_9PROT</name>
<evidence type="ECO:0000256" key="1">
    <source>
        <dbReference type="SAM" id="Phobius"/>
    </source>
</evidence>
<reference evidence="2" key="1">
    <citation type="submission" date="2021-02" db="EMBL/GenBank/DDBJ databases">
        <title>Skermanella TT6 skin isolate.</title>
        <authorList>
            <person name="Lee K."/>
            <person name="Ganzorig M."/>
        </authorList>
    </citation>
    <scope>NUCLEOTIDE SEQUENCE</scope>
    <source>
        <strain evidence="2">TT6</strain>
    </source>
</reference>
<organism evidence="2 3">
    <name type="scientific">Skermanella cutis</name>
    <dbReference type="NCBI Taxonomy" id="2775420"/>
    <lineage>
        <taxon>Bacteria</taxon>
        <taxon>Pseudomonadati</taxon>
        <taxon>Pseudomonadota</taxon>
        <taxon>Alphaproteobacteria</taxon>
        <taxon>Rhodospirillales</taxon>
        <taxon>Azospirillaceae</taxon>
        <taxon>Skermanella</taxon>
    </lineage>
</organism>
<accession>A0ABX7BHG1</accession>
<feature type="transmembrane region" description="Helical" evidence="1">
    <location>
        <begin position="59"/>
        <end position="80"/>
    </location>
</feature>
<proteinExistence type="predicted"/>
<feature type="transmembrane region" description="Helical" evidence="1">
    <location>
        <begin position="12"/>
        <end position="39"/>
    </location>
</feature>
<evidence type="ECO:0000313" key="3">
    <source>
        <dbReference type="Proteomes" id="UP000595197"/>
    </source>
</evidence>
<protein>
    <submittedName>
        <fullName evidence="2">Uncharacterized protein</fullName>
    </submittedName>
</protein>
<sequence>MNGYPAEILKRSMVYLLPGLAIGVAGSLALLGIGVLILTEGVPLVRWLTADLPQPWRSLTLLVSLGGALIAVGYAGRAIMGSLISCIRHKGEV</sequence>
<keyword evidence="1" id="KW-1133">Transmembrane helix</keyword>
<gene>
    <name evidence="2" type="ORF">IGS68_34355</name>
</gene>
<keyword evidence="3" id="KW-1185">Reference proteome</keyword>
<evidence type="ECO:0000313" key="2">
    <source>
        <dbReference type="EMBL" id="QQP93809.1"/>
    </source>
</evidence>
<dbReference type="Proteomes" id="UP000595197">
    <property type="component" value="Plasmid pTT6-3"/>
</dbReference>
<geneLocation type="plasmid" evidence="2 3">
    <name>pTT6-3</name>
</geneLocation>
<dbReference type="RefSeq" id="WP_201083582.1">
    <property type="nucleotide sequence ID" value="NZ_CP067423.1"/>
</dbReference>
<dbReference type="EMBL" id="CP067423">
    <property type="protein sequence ID" value="QQP93809.1"/>
    <property type="molecule type" value="Genomic_DNA"/>
</dbReference>
<keyword evidence="1" id="KW-0472">Membrane</keyword>